<dbReference type="Gene3D" id="3.40.50.720">
    <property type="entry name" value="NAD(P)-binding Rossmann-like Domain"/>
    <property type="match status" value="1"/>
</dbReference>
<dbReference type="InterPro" id="IPR011032">
    <property type="entry name" value="GroES-like_sf"/>
</dbReference>
<dbReference type="GO" id="GO:0032440">
    <property type="term" value="F:2-alkenal reductase [NAD(P)H] activity"/>
    <property type="evidence" value="ECO:0007669"/>
    <property type="project" value="UniProtKB-EC"/>
</dbReference>
<evidence type="ECO:0000256" key="20">
    <source>
        <dbReference type="ARBA" id="ARBA00047617"/>
    </source>
</evidence>
<evidence type="ECO:0000259" key="35">
    <source>
        <dbReference type="Pfam" id="PF16884"/>
    </source>
</evidence>
<comment type="catalytic activity">
    <reaction evidence="26">
        <text>13,14-dihydro-15-oxo-PGF2alpha + NADP(+) = 15-oxoprostaglandin F2alpha + NADPH + H(+)</text>
        <dbReference type="Rhea" id="RHEA:50588"/>
        <dbReference type="ChEBI" id="CHEBI:15378"/>
        <dbReference type="ChEBI" id="CHEBI:57783"/>
        <dbReference type="ChEBI" id="CHEBI:58349"/>
        <dbReference type="ChEBI" id="CHEBI:133374"/>
        <dbReference type="ChEBI" id="CHEBI:133409"/>
    </reaction>
    <physiologicalReaction direction="right-to-left" evidence="26">
        <dbReference type="Rhea" id="RHEA:50590"/>
    </physiologicalReaction>
</comment>
<evidence type="ECO:0000256" key="2">
    <source>
        <dbReference type="ARBA" id="ARBA00010460"/>
    </source>
</evidence>
<comment type="catalytic activity">
    <reaction evidence="31">
        <text>13,14-dihydro-15-oxo-prostaglandin E1 + NADP(+) = 15-oxoprostaglandin E1 + NADPH + H(+)</text>
        <dbReference type="Rhea" id="RHEA:50584"/>
        <dbReference type="ChEBI" id="CHEBI:15378"/>
        <dbReference type="ChEBI" id="CHEBI:57401"/>
        <dbReference type="ChEBI" id="CHEBI:57783"/>
        <dbReference type="ChEBI" id="CHEBI:58349"/>
        <dbReference type="ChEBI" id="CHEBI:133408"/>
    </reaction>
    <physiologicalReaction direction="right-to-left" evidence="31">
        <dbReference type="Rhea" id="RHEA:50586"/>
    </physiologicalReaction>
</comment>
<evidence type="ECO:0000256" key="8">
    <source>
        <dbReference type="ARBA" id="ARBA00022553"/>
    </source>
</evidence>
<dbReference type="InterPro" id="IPR013149">
    <property type="entry name" value="ADH-like_C"/>
</dbReference>
<keyword evidence="8" id="KW-0597">Phosphoprotein</keyword>
<dbReference type="SUPFAM" id="SSF50129">
    <property type="entry name" value="GroES-like"/>
    <property type="match status" value="1"/>
</dbReference>
<evidence type="ECO:0000313" key="36">
    <source>
        <dbReference type="EMBL" id="KAK2708755.1"/>
    </source>
</evidence>
<evidence type="ECO:0000259" key="34">
    <source>
        <dbReference type="Pfam" id="PF00107"/>
    </source>
</evidence>
<feature type="non-terminal residue" evidence="36">
    <location>
        <position position="526"/>
    </location>
</feature>
<feature type="domain" description="Oxidoreductase N-terminal" evidence="35">
    <location>
        <begin position="272"/>
        <end position="365"/>
    </location>
</feature>
<protein>
    <recommendedName>
        <fullName evidence="6">Prostaglandin reductase 1</fullName>
        <ecNumber evidence="4">1.3.1.48</ecNumber>
        <ecNumber evidence="5">1.3.1.74</ecNumber>
    </recommendedName>
    <alternativeName>
        <fullName evidence="18">15-oxoprostaglandin 13-reductase</fullName>
    </alternativeName>
    <alternativeName>
        <fullName evidence="16">Dithiolethione-inducible gene 1 protein</fullName>
    </alternativeName>
    <alternativeName>
        <fullName evidence="15">Leukotriene B4 12-hydroxydehydrogenase</fullName>
    </alternativeName>
    <alternativeName>
        <fullName evidence="17">NAD(P)H-dependent alkenal/one oxidoreductase</fullName>
    </alternativeName>
</protein>
<dbReference type="Pfam" id="PF00107">
    <property type="entry name" value="ADH_zinc_N"/>
    <property type="match status" value="1"/>
</dbReference>
<comment type="catalytic activity">
    <reaction evidence="28">
        <text>20-hydroxy-leukotriene B4 + NADP(+) = 12-oxo-20-hydroxy-leukotriene B4 + NADPH + H(+)</text>
        <dbReference type="Rhea" id="RHEA:51208"/>
        <dbReference type="ChEBI" id="CHEBI:15378"/>
        <dbReference type="ChEBI" id="CHEBI:57460"/>
        <dbReference type="ChEBI" id="CHEBI:57783"/>
        <dbReference type="ChEBI" id="CHEBI:58349"/>
        <dbReference type="ChEBI" id="CHEBI:133346"/>
    </reaction>
    <physiologicalReaction direction="left-to-right" evidence="28">
        <dbReference type="Rhea" id="RHEA:51209"/>
    </physiologicalReaction>
</comment>
<evidence type="ECO:0000256" key="7">
    <source>
        <dbReference type="ARBA" id="ARBA00022501"/>
    </source>
</evidence>
<dbReference type="InterPro" id="IPR041694">
    <property type="entry name" value="ADH_N_2"/>
</dbReference>
<evidence type="ECO:0000256" key="16">
    <source>
        <dbReference type="ARBA" id="ARBA00032255"/>
    </source>
</evidence>
<dbReference type="GO" id="GO:0005737">
    <property type="term" value="C:cytoplasm"/>
    <property type="evidence" value="ECO:0007669"/>
    <property type="project" value="UniProtKB-SubCell"/>
</dbReference>
<comment type="catalytic activity">
    <reaction evidence="32">
        <text>an n-alkanal + NADP(+) = an alk-2-enal + NADPH + H(+)</text>
        <dbReference type="Rhea" id="RHEA:13737"/>
        <dbReference type="ChEBI" id="CHEBI:12834"/>
        <dbReference type="ChEBI" id="CHEBI:13757"/>
        <dbReference type="ChEBI" id="CHEBI:15378"/>
        <dbReference type="ChEBI" id="CHEBI:57783"/>
        <dbReference type="ChEBI" id="CHEBI:58349"/>
        <dbReference type="EC" id="1.3.1.74"/>
    </reaction>
    <physiologicalReaction direction="right-to-left" evidence="32">
        <dbReference type="Rhea" id="RHEA:13739"/>
    </physiologicalReaction>
</comment>
<evidence type="ECO:0000256" key="15">
    <source>
        <dbReference type="ARBA" id="ARBA00031851"/>
    </source>
</evidence>
<dbReference type="Pfam" id="PF16884">
    <property type="entry name" value="ADH_N_2"/>
    <property type="match status" value="1"/>
</dbReference>
<dbReference type="CDD" id="cd08294">
    <property type="entry name" value="leukotriene_B4_DH_like"/>
    <property type="match status" value="1"/>
</dbReference>
<dbReference type="FunFam" id="3.40.50.720:FF:000121">
    <property type="entry name" value="Prostaglandin reductase 2"/>
    <property type="match status" value="1"/>
</dbReference>
<dbReference type="EC" id="1.3.1.74" evidence="5"/>
<keyword evidence="14" id="KW-0379">Hydroxylation</keyword>
<dbReference type="InterPro" id="IPR045010">
    <property type="entry name" value="MDR_fam"/>
</dbReference>
<keyword evidence="11" id="KW-0007">Acetylation</keyword>
<reference evidence="36" key="1">
    <citation type="submission" date="2023-07" db="EMBL/GenBank/DDBJ databases">
        <title>Chromosome-level genome assembly of Artemia franciscana.</title>
        <authorList>
            <person name="Jo E."/>
        </authorList>
    </citation>
    <scope>NUCLEOTIDE SEQUENCE</scope>
    <source>
        <tissue evidence="36">Whole body</tissue>
    </source>
</reference>
<dbReference type="PANTHER" id="PTHR43205">
    <property type="entry name" value="PROSTAGLANDIN REDUCTASE"/>
    <property type="match status" value="1"/>
</dbReference>
<evidence type="ECO:0000256" key="4">
    <source>
        <dbReference type="ARBA" id="ARBA00011981"/>
    </source>
</evidence>
<evidence type="ECO:0000256" key="12">
    <source>
        <dbReference type="ARBA" id="ARBA00023002"/>
    </source>
</evidence>
<comment type="catalytic activity">
    <reaction evidence="24">
        <text>dodecanal + NADP(+) = (2E)-dodecenal + NADPH + H(+)</text>
        <dbReference type="Rhea" id="RHEA:50784"/>
        <dbReference type="ChEBI" id="CHEBI:15378"/>
        <dbReference type="ChEBI" id="CHEBI:27836"/>
        <dbReference type="ChEBI" id="CHEBI:57783"/>
        <dbReference type="ChEBI" id="CHEBI:58349"/>
        <dbReference type="ChEBI" id="CHEBI:133741"/>
    </reaction>
    <physiologicalReaction direction="right-to-left" evidence="24">
        <dbReference type="Rhea" id="RHEA:50786"/>
    </physiologicalReaction>
</comment>
<dbReference type="GO" id="GO:0006693">
    <property type="term" value="P:prostaglandin metabolic process"/>
    <property type="evidence" value="ECO:0007669"/>
    <property type="project" value="UniProtKB-KW"/>
</dbReference>
<dbReference type="EC" id="1.3.1.48" evidence="4"/>
<dbReference type="GO" id="GO:0047522">
    <property type="term" value="F:15-oxoprostaglandin 13-reductase [NAD(P)+] activity"/>
    <property type="evidence" value="ECO:0007669"/>
    <property type="project" value="UniProtKB-EC"/>
</dbReference>
<evidence type="ECO:0000256" key="5">
    <source>
        <dbReference type="ARBA" id="ARBA00012410"/>
    </source>
</evidence>
<evidence type="ECO:0000256" key="30">
    <source>
        <dbReference type="ARBA" id="ARBA00049068"/>
    </source>
</evidence>
<comment type="catalytic activity">
    <reaction evidence="33">
        <text>hexanal + NADP(+) = (E)-hex-2-enal + NADPH + H(+)</text>
        <dbReference type="Rhea" id="RHEA:50776"/>
        <dbReference type="ChEBI" id="CHEBI:15378"/>
        <dbReference type="ChEBI" id="CHEBI:28913"/>
        <dbReference type="ChEBI" id="CHEBI:57783"/>
        <dbReference type="ChEBI" id="CHEBI:58349"/>
        <dbReference type="ChEBI" id="CHEBI:88528"/>
    </reaction>
    <physiologicalReaction direction="right-to-left" evidence="33">
        <dbReference type="Rhea" id="RHEA:50778"/>
    </physiologicalReaction>
</comment>
<keyword evidence="10" id="KW-0521">NADP</keyword>
<gene>
    <name evidence="36" type="ORF">QYM36_014381</name>
</gene>
<dbReference type="AlphaFoldDB" id="A0AA88HGJ6"/>
<comment type="catalytic activity">
    <reaction evidence="22">
        <text>leukotriene B4 + NADP(+) = 12-oxo-leukotriene B4 + NADPH + H(+)</text>
        <dbReference type="Rhea" id="RHEA:50608"/>
        <dbReference type="ChEBI" id="CHEBI:15378"/>
        <dbReference type="ChEBI" id="CHEBI:57461"/>
        <dbReference type="ChEBI" id="CHEBI:57783"/>
        <dbReference type="ChEBI" id="CHEBI:58349"/>
        <dbReference type="ChEBI" id="CHEBI:133309"/>
    </reaction>
    <physiologicalReaction direction="left-to-right" evidence="22">
        <dbReference type="Rhea" id="RHEA:50609"/>
    </physiologicalReaction>
</comment>
<evidence type="ECO:0000313" key="37">
    <source>
        <dbReference type="Proteomes" id="UP001187531"/>
    </source>
</evidence>
<evidence type="ECO:0000256" key="10">
    <source>
        <dbReference type="ARBA" id="ARBA00022857"/>
    </source>
</evidence>
<sequence>MYVEGFHPDFGELTQESPQKVEKIKYNETEVHYLSKDVQSEMIKLLAVAMHAEIISLVHAAKYYSIILDWTPEVSYTEQMTVIVRFVAIMETTSEIQEHFLGFIPLTETAEALPTRLKRKKKQFDYEADYEPLVSPQEHFKVNFHFAVFDTTISSLDERFQQLEEVTFMFRFLYCISKVNAATKKFLMAYCKNLQHFLSNNEEKDIEGHKLCNEVQAIARRVPKNANPENVLNFIITNDLIDCDPNFFRGFTDFADSTYVKSELRDIDMKTKQFIFVRHFVGEPKLEDFELVEEELPPLKDKEILCEALYLSVDPYMRPYSRDRQPGTTMIGSQVAKVIESKHSDYPVGELLVGYFGWRLHTIKNPDVQATGMFDAIFKLPNLGGLSPSVGLGAVGMPGNTAYFGFLEICQPKPGETVVVNGAAGAVGSLVGQIAKIKGCKVIGYAGSDDKIKWLQELGFDHAFNYKKVNIRKSLKEAAPNGVDCYFDNVGGLFSSEVLNHMNTFGRVSVCGAISVYNDDPKNPTL</sequence>
<evidence type="ECO:0000256" key="1">
    <source>
        <dbReference type="ARBA" id="ARBA00004496"/>
    </source>
</evidence>
<dbReference type="Gene3D" id="3.90.180.10">
    <property type="entry name" value="Medium-chain alcohol dehydrogenases, catalytic domain"/>
    <property type="match status" value="1"/>
</dbReference>
<feature type="domain" description="Alcohol dehydrogenase-like C-terminal" evidence="34">
    <location>
        <begin position="426"/>
        <end position="517"/>
    </location>
</feature>
<comment type="catalytic activity">
    <reaction evidence="29">
        <text>6-trans-leukotriene B4 + NADP(+) = 12-oxo-(5S)-hydroxy-(6E,8E,10E,14Z)-eicosatetraenoate + NADPH + H(+)</text>
        <dbReference type="Rhea" id="RHEA:51204"/>
        <dbReference type="ChEBI" id="CHEBI:15378"/>
        <dbReference type="ChEBI" id="CHEBI:57783"/>
        <dbReference type="ChEBI" id="CHEBI:58349"/>
        <dbReference type="ChEBI" id="CHEBI:90723"/>
        <dbReference type="ChEBI" id="CHEBI:133974"/>
    </reaction>
    <physiologicalReaction direction="left-to-right" evidence="29">
        <dbReference type="Rhea" id="RHEA:51205"/>
    </physiologicalReaction>
</comment>
<dbReference type="EMBL" id="JAVRJZ010000018">
    <property type="protein sequence ID" value="KAK2708755.1"/>
    <property type="molecule type" value="Genomic_DNA"/>
</dbReference>
<proteinExistence type="inferred from homology"/>
<evidence type="ECO:0000256" key="31">
    <source>
        <dbReference type="ARBA" id="ARBA00049070"/>
    </source>
</evidence>
<evidence type="ECO:0000256" key="23">
    <source>
        <dbReference type="ARBA" id="ARBA00047878"/>
    </source>
</evidence>
<comment type="catalytic activity">
    <reaction evidence="19">
        <text>octanal + NADP(+) = (2E)-octenal + NADPH + H(+)</text>
        <dbReference type="Rhea" id="RHEA:50780"/>
        <dbReference type="ChEBI" id="CHEBI:15378"/>
        <dbReference type="ChEBI" id="CHEBI:17935"/>
        <dbReference type="ChEBI" id="CHEBI:57783"/>
        <dbReference type="ChEBI" id="CHEBI:58349"/>
        <dbReference type="ChEBI" id="CHEBI:61748"/>
    </reaction>
    <physiologicalReaction direction="right-to-left" evidence="19">
        <dbReference type="Rhea" id="RHEA:50782"/>
    </physiologicalReaction>
</comment>
<comment type="subcellular location">
    <subcellularLocation>
        <location evidence="1">Cytoplasm</location>
    </subcellularLocation>
</comment>
<dbReference type="InterPro" id="IPR036291">
    <property type="entry name" value="NAD(P)-bd_dom_sf"/>
</dbReference>
<keyword evidence="13" id="KW-0443">Lipid metabolism</keyword>
<keyword evidence="37" id="KW-1185">Reference proteome</keyword>
<evidence type="ECO:0000256" key="22">
    <source>
        <dbReference type="ARBA" id="ARBA00047871"/>
    </source>
</evidence>
<comment type="similarity">
    <text evidence="2">Belongs to the NADP-dependent oxidoreductase L4BD family.</text>
</comment>
<comment type="catalytic activity">
    <reaction evidence="30">
        <text>(5S,12S)-dihydroxy-(6E,10E,12E,14Z)-eicosatetraenoate + NADP(+) = 12-oxo-(5S)-hydroxy-(6E,8E,10E,14Z)-eicosatetraenoate + NADPH + H(+)</text>
        <dbReference type="Rhea" id="RHEA:51212"/>
        <dbReference type="ChEBI" id="CHEBI:15378"/>
        <dbReference type="ChEBI" id="CHEBI:57783"/>
        <dbReference type="ChEBI" id="CHEBI:58349"/>
        <dbReference type="ChEBI" id="CHEBI:133974"/>
        <dbReference type="ChEBI" id="CHEBI:133975"/>
    </reaction>
    <physiologicalReaction direction="left-to-right" evidence="30">
        <dbReference type="Rhea" id="RHEA:51213"/>
    </physiologicalReaction>
</comment>
<comment type="catalytic activity">
    <reaction evidence="20">
        <text>decanal + NADP(+) = (2E)-decenal + NADPH + H(+)</text>
        <dbReference type="Rhea" id="RHEA:50612"/>
        <dbReference type="ChEBI" id="CHEBI:15378"/>
        <dbReference type="ChEBI" id="CHEBI:31457"/>
        <dbReference type="ChEBI" id="CHEBI:57783"/>
        <dbReference type="ChEBI" id="CHEBI:58349"/>
        <dbReference type="ChEBI" id="CHEBI:133455"/>
    </reaction>
    <physiologicalReaction direction="right-to-left" evidence="20">
        <dbReference type="Rhea" id="RHEA:50614"/>
    </physiologicalReaction>
</comment>
<comment type="catalytic activity">
    <reaction evidence="21">
        <text>pentan-2-one + NADP(+) = (E)-pent-3-en-2-one + NADPH + H(+)</text>
        <dbReference type="Rhea" id="RHEA:50788"/>
        <dbReference type="ChEBI" id="CHEBI:15378"/>
        <dbReference type="ChEBI" id="CHEBI:16472"/>
        <dbReference type="ChEBI" id="CHEBI:57783"/>
        <dbReference type="ChEBI" id="CHEBI:58349"/>
        <dbReference type="ChEBI" id="CHEBI:145276"/>
    </reaction>
    <physiologicalReaction direction="right-to-left" evidence="21">
        <dbReference type="Rhea" id="RHEA:50790"/>
    </physiologicalReaction>
</comment>
<comment type="subunit">
    <text evidence="3">Monomer or homodimer.</text>
</comment>
<evidence type="ECO:0000256" key="11">
    <source>
        <dbReference type="ARBA" id="ARBA00022990"/>
    </source>
</evidence>
<dbReference type="PANTHER" id="PTHR43205:SF7">
    <property type="entry name" value="PROSTAGLANDIN REDUCTASE 1"/>
    <property type="match status" value="1"/>
</dbReference>
<dbReference type="InterPro" id="IPR014190">
    <property type="entry name" value="PTGR1"/>
</dbReference>
<evidence type="ECO:0000256" key="25">
    <source>
        <dbReference type="ARBA" id="ARBA00048066"/>
    </source>
</evidence>
<evidence type="ECO:0000256" key="24">
    <source>
        <dbReference type="ARBA" id="ARBA00047903"/>
    </source>
</evidence>
<evidence type="ECO:0000256" key="6">
    <source>
        <dbReference type="ARBA" id="ARBA00020651"/>
    </source>
</evidence>
<evidence type="ECO:0000256" key="27">
    <source>
        <dbReference type="ARBA" id="ARBA00048387"/>
    </source>
</evidence>
<evidence type="ECO:0000256" key="3">
    <source>
        <dbReference type="ARBA" id="ARBA00011852"/>
    </source>
</evidence>
<evidence type="ECO:0000256" key="29">
    <source>
        <dbReference type="ARBA" id="ARBA00048953"/>
    </source>
</evidence>
<evidence type="ECO:0000256" key="33">
    <source>
        <dbReference type="ARBA" id="ARBA00049368"/>
    </source>
</evidence>
<comment type="catalytic activity">
    <reaction evidence="23">
        <text>13,14-dihydro-15-oxo-prostaglandin F1alpha + NADP(+) = 15-oxoprostaglandin F1alpha + NADPH + H(+)</text>
        <dbReference type="Rhea" id="RHEA:50592"/>
        <dbReference type="ChEBI" id="CHEBI:15378"/>
        <dbReference type="ChEBI" id="CHEBI:57783"/>
        <dbReference type="ChEBI" id="CHEBI:58349"/>
        <dbReference type="ChEBI" id="CHEBI:79072"/>
        <dbReference type="ChEBI" id="CHEBI:133411"/>
    </reaction>
    <physiologicalReaction direction="right-to-left" evidence="23">
        <dbReference type="Rhea" id="RHEA:50594"/>
    </physiologicalReaction>
</comment>
<comment type="catalytic activity">
    <reaction evidence="27">
        <text>4-hydroxynonanal + NADP(+) = (E)-4-hydroxynon-2-enal + NADPH + H(+)</text>
        <dbReference type="Rhea" id="RHEA:64736"/>
        <dbReference type="ChEBI" id="CHEBI:15378"/>
        <dbReference type="ChEBI" id="CHEBI:57783"/>
        <dbReference type="ChEBI" id="CHEBI:58349"/>
        <dbReference type="ChEBI" id="CHEBI:58968"/>
        <dbReference type="ChEBI" id="CHEBI:156112"/>
    </reaction>
    <physiologicalReaction direction="right-to-left" evidence="27">
        <dbReference type="Rhea" id="RHEA:64738"/>
    </physiologicalReaction>
</comment>
<evidence type="ECO:0000256" key="21">
    <source>
        <dbReference type="ARBA" id="ARBA00047742"/>
    </source>
</evidence>
<comment type="catalytic activity">
    <reaction evidence="25">
        <text>nonan-2-one + NADP(+) = (3E)-nonen-2-one + NADPH + H(+)</text>
        <dbReference type="Rhea" id="RHEA:50616"/>
        <dbReference type="ChEBI" id="CHEBI:15378"/>
        <dbReference type="ChEBI" id="CHEBI:57783"/>
        <dbReference type="ChEBI" id="CHEBI:58349"/>
        <dbReference type="ChEBI" id="CHEBI:77927"/>
        <dbReference type="ChEBI" id="CHEBI:133457"/>
    </reaction>
    <physiologicalReaction direction="right-to-left" evidence="25">
        <dbReference type="Rhea" id="RHEA:50618"/>
    </physiologicalReaction>
</comment>
<name>A0AA88HGJ6_ARTSF</name>
<evidence type="ECO:0000256" key="17">
    <source>
        <dbReference type="ARBA" id="ARBA00032297"/>
    </source>
</evidence>
<keyword evidence="12" id="KW-0560">Oxidoreductase</keyword>
<dbReference type="SUPFAM" id="SSF51735">
    <property type="entry name" value="NAD(P)-binding Rossmann-fold domains"/>
    <property type="match status" value="1"/>
</dbReference>
<dbReference type="Proteomes" id="UP001187531">
    <property type="component" value="Unassembled WGS sequence"/>
</dbReference>
<keyword evidence="7" id="KW-0644">Prostaglandin metabolism</keyword>
<evidence type="ECO:0000256" key="13">
    <source>
        <dbReference type="ARBA" id="ARBA00023098"/>
    </source>
</evidence>
<evidence type="ECO:0000256" key="32">
    <source>
        <dbReference type="ARBA" id="ARBA00049179"/>
    </source>
</evidence>
<evidence type="ECO:0000256" key="14">
    <source>
        <dbReference type="ARBA" id="ARBA00023278"/>
    </source>
</evidence>
<evidence type="ECO:0000256" key="9">
    <source>
        <dbReference type="ARBA" id="ARBA00022832"/>
    </source>
</evidence>
<accession>A0AA88HGJ6</accession>
<organism evidence="36 37">
    <name type="scientific">Artemia franciscana</name>
    <name type="common">Brine shrimp</name>
    <name type="synonym">Artemia sanfranciscana</name>
    <dbReference type="NCBI Taxonomy" id="6661"/>
    <lineage>
        <taxon>Eukaryota</taxon>
        <taxon>Metazoa</taxon>
        <taxon>Ecdysozoa</taxon>
        <taxon>Arthropoda</taxon>
        <taxon>Crustacea</taxon>
        <taxon>Branchiopoda</taxon>
        <taxon>Anostraca</taxon>
        <taxon>Artemiidae</taxon>
        <taxon>Artemia</taxon>
    </lineage>
</organism>
<evidence type="ECO:0000256" key="28">
    <source>
        <dbReference type="ARBA" id="ARBA00048591"/>
    </source>
</evidence>
<evidence type="ECO:0000256" key="18">
    <source>
        <dbReference type="ARBA" id="ARBA00033119"/>
    </source>
</evidence>
<evidence type="ECO:0000256" key="19">
    <source>
        <dbReference type="ARBA" id="ARBA00047461"/>
    </source>
</evidence>
<comment type="caution">
    <text evidence="36">The sequence shown here is derived from an EMBL/GenBank/DDBJ whole genome shotgun (WGS) entry which is preliminary data.</text>
</comment>
<evidence type="ECO:0000256" key="26">
    <source>
        <dbReference type="ARBA" id="ARBA00048290"/>
    </source>
</evidence>
<keyword evidence="9" id="KW-0276">Fatty acid metabolism</keyword>